<comment type="similarity">
    <text evidence="1">Belongs to the universal stress protein A family.</text>
</comment>
<dbReference type="Gene3D" id="3.40.50.12370">
    <property type="match status" value="1"/>
</dbReference>
<dbReference type="InterPro" id="IPR006015">
    <property type="entry name" value="Universal_stress_UspA"/>
</dbReference>
<evidence type="ECO:0000259" key="2">
    <source>
        <dbReference type="Pfam" id="PF00582"/>
    </source>
</evidence>
<name>A0ABU2JI52_9ACTN</name>
<accession>A0ABU2JI52</accession>
<protein>
    <submittedName>
        <fullName evidence="3">Universal stress protein</fullName>
    </submittedName>
</protein>
<reference evidence="4" key="1">
    <citation type="submission" date="2023-07" db="EMBL/GenBank/DDBJ databases">
        <title>30 novel species of actinomycetes from the DSMZ collection.</title>
        <authorList>
            <person name="Nouioui I."/>
        </authorList>
    </citation>
    <scope>NUCLEOTIDE SEQUENCE [LARGE SCALE GENOMIC DNA]</scope>
    <source>
        <strain evidence="4">DSM 44399</strain>
    </source>
</reference>
<gene>
    <name evidence="3" type="ORF">RM423_23880</name>
</gene>
<comment type="caution">
    <text evidence="3">The sequence shown here is derived from an EMBL/GenBank/DDBJ whole genome shotgun (WGS) entry which is preliminary data.</text>
</comment>
<sequence>MTLGENAVVVGVDGSAADELALRLAVAEAGARNAELRVVCAYQWLVSSDPVATDELYADKQHSQRFAEEALTNALARTAGIDPAVVARRAAIDGNAVEVLVEEAARASLLVLGSRQLGTLGSYLLGSVSAAVAARAVRPVVVIRGPSGQPAENPSVVVGVDGSHASQPLLDFGFDYASRHRTWAFAPKSGHAI</sequence>
<dbReference type="Proteomes" id="UP001183176">
    <property type="component" value="Unassembled WGS sequence"/>
</dbReference>
<dbReference type="PANTHER" id="PTHR46268:SF6">
    <property type="entry name" value="UNIVERSAL STRESS PROTEIN UP12"/>
    <property type="match status" value="1"/>
</dbReference>
<dbReference type="PRINTS" id="PR01438">
    <property type="entry name" value="UNVRSLSTRESS"/>
</dbReference>
<dbReference type="InterPro" id="IPR006016">
    <property type="entry name" value="UspA"/>
</dbReference>
<proteinExistence type="inferred from homology"/>
<evidence type="ECO:0000256" key="1">
    <source>
        <dbReference type="ARBA" id="ARBA00008791"/>
    </source>
</evidence>
<dbReference type="SUPFAM" id="SSF52402">
    <property type="entry name" value="Adenine nucleotide alpha hydrolases-like"/>
    <property type="match status" value="1"/>
</dbReference>
<dbReference type="EMBL" id="JAVREH010000100">
    <property type="protein sequence ID" value="MDT0264403.1"/>
    <property type="molecule type" value="Genomic_DNA"/>
</dbReference>
<evidence type="ECO:0000313" key="4">
    <source>
        <dbReference type="Proteomes" id="UP001183176"/>
    </source>
</evidence>
<feature type="domain" description="UspA" evidence="2">
    <location>
        <begin position="8"/>
        <end position="144"/>
    </location>
</feature>
<dbReference type="RefSeq" id="WP_311425540.1">
    <property type="nucleotide sequence ID" value="NZ_JAVREH010000100.1"/>
</dbReference>
<dbReference type="Pfam" id="PF00582">
    <property type="entry name" value="Usp"/>
    <property type="match status" value="1"/>
</dbReference>
<keyword evidence="4" id="KW-1185">Reference proteome</keyword>
<evidence type="ECO:0000313" key="3">
    <source>
        <dbReference type="EMBL" id="MDT0264403.1"/>
    </source>
</evidence>
<organism evidence="3 4">
    <name type="scientific">Jatrophihabitans lederbergiae</name>
    <dbReference type="NCBI Taxonomy" id="3075547"/>
    <lineage>
        <taxon>Bacteria</taxon>
        <taxon>Bacillati</taxon>
        <taxon>Actinomycetota</taxon>
        <taxon>Actinomycetes</taxon>
        <taxon>Jatrophihabitantales</taxon>
        <taxon>Jatrophihabitantaceae</taxon>
        <taxon>Jatrophihabitans</taxon>
    </lineage>
</organism>
<dbReference type="PANTHER" id="PTHR46268">
    <property type="entry name" value="STRESS RESPONSE PROTEIN NHAX"/>
    <property type="match status" value="1"/>
</dbReference>